<proteinExistence type="predicted"/>
<dbReference type="Proteomes" id="UP000616151">
    <property type="component" value="Unassembled WGS sequence"/>
</dbReference>
<gene>
    <name evidence="1" type="ORF">JHL16_18260</name>
</gene>
<protein>
    <submittedName>
        <fullName evidence="1">Helix-turn-helix transcriptional regulator</fullName>
    </submittedName>
</protein>
<comment type="caution">
    <text evidence="1">The sequence shown here is derived from an EMBL/GenBank/DDBJ whole genome shotgun (WGS) entry which is preliminary data.</text>
</comment>
<sequence length="366" mass="40705">MDTLYGAAAGEVEWTVAIETLRRLFHGSSANFVRHGPDIGPQDLITMGTDPVFLHSFVAEFATEANPFIQSAMRAETGKVFTDRTLFDRDALRTSRYWNEWMAPQDMYGGMFCKIWISDSSVWAFNVQRGRKQEEFGAAEITLLQQLLPHLTRAMRISRHRQTAQALTSSFYQLPFGILLVGAEQHIIEMNENAEALLSRPGSGLRIEAGRLVSTSSNDGVLRGAIADARMASPGEMPASFDLLLRQPALNGRSGNLMISVTPLANRKDFGPAWEPMAAVILREVAPQLPDGFDVHLRAIFNFTPAEARLAANLCAGQSLKSAAELQDIRFSTARHYLENIFQKTGMRQQSQLVALLKNVQPLQRR</sequence>
<organism evidence="1 2">
    <name type="scientific">Taklimakanibacter albus</name>
    <dbReference type="NCBI Taxonomy" id="2800327"/>
    <lineage>
        <taxon>Bacteria</taxon>
        <taxon>Pseudomonadati</taxon>
        <taxon>Pseudomonadota</taxon>
        <taxon>Alphaproteobacteria</taxon>
        <taxon>Hyphomicrobiales</taxon>
        <taxon>Aestuariivirgaceae</taxon>
        <taxon>Taklimakanibacter</taxon>
    </lineage>
</organism>
<keyword evidence="2" id="KW-1185">Reference proteome</keyword>
<accession>A0ACC5R6P2</accession>
<evidence type="ECO:0000313" key="2">
    <source>
        <dbReference type="Proteomes" id="UP000616151"/>
    </source>
</evidence>
<evidence type="ECO:0000313" key="1">
    <source>
        <dbReference type="EMBL" id="MBK1868302.1"/>
    </source>
</evidence>
<name>A0ACC5R6P2_9HYPH</name>
<reference evidence="1" key="1">
    <citation type="submission" date="2021-01" db="EMBL/GenBank/DDBJ databases">
        <authorList>
            <person name="Sun Q."/>
        </authorList>
    </citation>
    <scope>NUCLEOTIDE SEQUENCE</scope>
    <source>
        <strain evidence="1">YIM B02566</strain>
    </source>
</reference>
<dbReference type="EMBL" id="JAENHL010000007">
    <property type="protein sequence ID" value="MBK1868302.1"/>
    <property type="molecule type" value="Genomic_DNA"/>
</dbReference>